<dbReference type="Pfam" id="PF02163">
    <property type="entry name" value="Peptidase_M50"/>
    <property type="match status" value="1"/>
</dbReference>
<name>A0ABD2K3B9_HETSC</name>
<evidence type="ECO:0000313" key="12">
    <source>
        <dbReference type="EMBL" id="KAL3097149.1"/>
    </source>
</evidence>
<feature type="transmembrane region" description="Helical" evidence="10">
    <location>
        <begin position="166"/>
        <end position="187"/>
    </location>
</feature>
<feature type="domain" description="Peptidase M50" evidence="11">
    <location>
        <begin position="355"/>
        <end position="803"/>
    </location>
</feature>
<evidence type="ECO:0000256" key="9">
    <source>
        <dbReference type="ARBA" id="ARBA00045828"/>
    </source>
</evidence>
<reference evidence="12 13" key="1">
    <citation type="submission" date="2024-10" db="EMBL/GenBank/DDBJ databases">
        <authorList>
            <person name="Kim D."/>
        </authorList>
    </citation>
    <scope>NUCLEOTIDE SEQUENCE [LARGE SCALE GENOMIC DNA]</scope>
    <source>
        <strain evidence="12">Taebaek</strain>
    </source>
</reference>
<dbReference type="EMBL" id="JBICCN010000056">
    <property type="protein sequence ID" value="KAL3097149.1"/>
    <property type="molecule type" value="Genomic_DNA"/>
</dbReference>
<protein>
    <recommendedName>
        <fullName evidence="4">Membrane-bound transcription factor site-2 protease</fullName>
        <ecNumber evidence="3">3.4.24.85</ecNumber>
    </recommendedName>
    <alternativeName>
        <fullName evidence="8">Endopeptidase S2P</fullName>
    </alternativeName>
</protein>
<keyword evidence="5 10" id="KW-0812">Transmembrane</keyword>
<evidence type="ECO:0000256" key="2">
    <source>
        <dbReference type="ARBA" id="ARBA00004127"/>
    </source>
</evidence>
<evidence type="ECO:0000256" key="1">
    <source>
        <dbReference type="ARBA" id="ARBA00001350"/>
    </source>
</evidence>
<comment type="caution">
    <text evidence="12">The sequence shown here is derived from an EMBL/GenBank/DDBJ whole genome shotgun (WGS) entry which is preliminary data.</text>
</comment>
<evidence type="ECO:0000256" key="6">
    <source>
        <dbReference type="ARBA" id="ARBA00022989"/>
    </source>
</evidence>
<feature type="transmembrane region" description="Helical" evidence="10">
    <location>
        <begin position="415"/>
        <end position="437"/>
    </location>
</feature>
<dbReference type="PANTHER" id="PTHR13325">
    <property type="entry name" value="PROTEASE M50 MEMBRANE-BOUND TRANSCRIPTION FACTOR SITE 2 PROTEASE"/>
    <property type="match status" value="1"/>
</dbReference>
<dbReference type="PANTHER" id="PTHR13325:SF3">
    <property type="entry name" value="MEMBRANE-BOUND TRANSCRIPTION FACTOR SITE-2 PROTEASE"/>
    <property type="match status" value="1"/>
</dbReference>
<feature type="transmembrane region" description="Helical" evidence="10">
    <location>
        <begin position="347"/>
        <end position="365"/>
    </location>
</feature>
<evidence type="ECO:0000256" key="10">
    <source>
        <dbReference type="SAM" id="Phobius"/>
    </source>
</evidence>
<sequence>MKRHLPEQSFFNGQIDPQNTPSTPNNNNFTRIDDIANEPPLLEELGVNFQHIWLKTMAVLNPLGIASAEVIADQDLAGPLVFCLLFGASLLLNGKVHFGHIYGIGLCGCVGMYALLNLMASQHNSISFTCTAQTTNLAFVSEFVITRERIFRFCLIFGNVAVRMSFFTLLSLVLFAWFFVLFSDFYLRYFNSQRYLNFLERHRISVTPFQVRFYLSNFESHPRPTLALLKAVDRCILGLRRSRFLALWFGAGAVVALSFFLLTPIYLLRLLLDEFTFGVFFRFSSPSAHFRHFHSHQKLTTSQSHADPSASSVPIVPSPLHRSLLQFPAQDHFQAAGIVPMFPGLNIPFSHMPIFVAVLILSSIVHEVGHAVAAANANVRVTGLGVFLFAIYPGAFTEVEPDQLDRCSCAQKLRIFGAGIWHNVLLALVGVLILSLLPVLSLPFYANNGGVVVVDVDPKSGLYGPSGLHAGAHIQRINQCAVRNASDWATCFGQIWATERRSSAAHQKGFLAQFKAVAQMTASSEYVIQAPSDGEVQCCNEFNVSNSTHICFRYLTPPQLAQGVQDQLRRPSWVESHRPMATAKPIFPKFPDFDAEFGIRHDAKSEQQQLQAVHHLRRKRANLKMHFFPQTKVPTLGDSDSRRSAGATAPFASGIKMSALVKPPLKYAHACLPAMQITEHALCDSPTFSSFGTLDAFLAATLPPGYVCVVPALFNDTALLRFQVAGQTRPVLFIGSLNEPLQMVEVSELTPRFGIVPWWVPRVVELFARYLLTLSLAMGILNAVPCYGLDGQFIGTTLVDYFCHNWPPNARRRMTKMLLTSGTVVFCSNILLGFAKSLLFA</sequence>
<dbReference type="InterPro" id="IPR001193">
    <property type="entry name" value="MBTPS2"/>
</dbReference>
<evidence type="ECO:0000256" key="4">
    <source>
        <dbReference type="ARBA" id="ARBA00014400"/>
    </source>
</evidence>
<evidence type="ECO:0000256" key="7">
    <source>
        <dbReference type="ARBA" id="ARBA00023136"/>
    </source>
</evidence>
<comment type="catalytic activity">
    <reaction evidence="1">
        <text>Cleaves several transcription factors that are type-2 transmembrane proteins within membrane-spanning domains. Known substrates include sterol regulatory element-binding protein (SREBP) -1, SREBP-2 and forms of the transcriptional activator ATF6. SREBP-2 is cleaved at the site 477-DRSRILL-|-CVLTFLCLSFNPLTSLLQWGGA-505. The residues Asn-Pro, 11 residues distal to the site of cleavage in the membrane-spanning domain, are important for cleavage by S2P endopeptidase. Replacement of either of these residues does not prevent cleavage, but there is no cleavage if both of these residues are replaced.</text>
        <dbReference type="EC" id="3.4.24.85"/>
    </reaction>
</comment>
<keyword evidence="7 10" id="KW-0472">Membrane</keyword>
<organism evidence="12 13">
    <name type="scientific">Heterodera schachtii</name>
    <name type="common">Sugarbeet cyst nematode worm</name>
    <name type="synonym">Tylenchus schachtii</name>
    <dbReference type="NCBI Taxonomy" id="97005"/>
    <lineage>
        <taxon>Eukaryota</taxon>
        <taxon>Metazoa</taxon>
        <taxon>Ecdysozoa</taxon>
        <taxon>Nematoda</taxon>
        <taxon>Chromadorea</taxon>
        <taxon>Rhabditida</taxon>
        <taxon>Tylenchina</taxon>
        <taxon>Tylenchomorpha</taxon>
        <taxon>Tylenchoidea</taxon>
        <taxon>Heteroderidae</taxon>
        <taxon>Heteroderinae</taxon>
        <taxon>Heterodera</taxon>
    </lineage>
</organism>
<feature type="transmembrane region" description="Helical" evidence="10">
    <location>
        <begin position="377"/>
        <end position="395"/>
    </location>
</feature>
<evidence type="ECO:0000256" key="5">
    <source>
        <dbReference type="ARBA" id="ARBA00022692"/>
    </source>
</evidence>
<dbReference type="AlphaFoldDB" id="A0ABD2K3B9"/>
<comment type="function">
    <text evidence="9">Zinc metalloprotease that mediates intramembrane proteolysis of proteins such as ATF6, ATF6B, SREBF1/SREBP1 and SREBF2/SREBP2. Catalyzes the second step in the proteolytic activation of the sterol regulatory element-binding proteins (SREBPs) SREBF1/SREBP1 and SREBF2/SREBP2: cleaves SREBPs within the first transmembrane segment, thereby releasing the N-terminal segment with a portion of the transmembrane segment attached. Mature N-terminal SREBP fragments shuttle to the nucleus and activate gene transcription. Also mediates the second step in the proteolytic activation of the cyclic AMP-dependent transcription factor ATF-6 (ATF6 and ATF6B). Involved in intramembrane proteolysis during bone formation. In astrocytes and osteoblasts, upon DNA damage and ER stress, mediates the second step of the regulated intramembrane proteolytic activation of the transcription factor CREB3L1, leading to the inhibition of cell-cycle progression.</text>
</comment>
<feature type="transmembrane region" description="Helical" evidence="10">
    <location>
        <begin position="244"/>
        <end position="267"/>
    </location>
</feature>
<dbReference type="EC" id="3.4.24.85" evidence="3"/>
<dbReference type="Proteomes" id="UP001620645">
    <property type="component" value="Unassembled WGS sequence"/>
</dbReference>
<feature type="transmembrane region" description="Helical" evidence="10">
    <location>
        <begin position="101"/>
        <end position="120"/>
    </location>
</feature>
<gene>
    <name evidence="12" type="ORF">niasHS_002865</name>
</gene>
<evidence type="ECO:0000259" key="11">
    <source>
        <dbReference type="Pfam" id="PF02163"/>
    </source>
</evidence>
<evidence type="ECO:0000256" key="8">
    <source>
        <dbReference type="ARBA" id="ARBA00032658"/>
    </source>
</evidence>
<keyword evidence="13" id="KW-1185">Reference proteome</keyword>
<comment type="subcellular location">
    <subcellularLocation>
        <location evidence="2">Endomembrane system</location>
        <topology evidence="2">Multi-pass membrane protein</topology>
    </subcellularLocation>
</comment>
<evidence type="ECO:0000313" key="13">
    <source>
        <dbReference type="Proteomes" id="UP001620645"/>
    </source>
</evidence>
<accession>A0ABD2K3B9</accession>
<dbReference type="InterPro" id="IPR008915">
    <property type="entry name" value="Peptidase_M50"/>
</dbReference>
<feature type="transmembrane region" description="Helical" evidence="10">
    <location>
        <begin position="76"/>
        <end position="94"/>
    </location>
</feature>
<keyword evidence="6 10" id="KW-1133">Transmembrane helix</keyword>
<proteinExistence type="predicted"/>
<dbReference type="GO" id="GO:0012505">
    <property type="term" value="C:endomembrane system"/>
    <property type="evidence" value="ECO:0007669"/>
    <property type="project" value="UniProtKB-SubCell"/>
</dbReference>
<evidence type="ECO:0000256" key="3">
    <source>
        <dbReference type="ARBA" id="ARBA00012347"/>
    </source>
</evidence>
<feature type="transmembrane region" description="Helical" evidence="10">
    <location>
        <begin position="817"/>
        <end position="835"/>
    </location>
</feature>
<dbReference type="PRINTS" id="PR01000">
    <property type="entry name" value="SREBPS2PTASE"/>
</dbReference>